<evidence type="ECO:0000313" key="13">
    <source>
        <dbReference type="EMBL" id="UWZ83648.1"/>
    </source>
</evidence>
<evidence type="ECO:0000256" key="10">
    <source>
        <dbReference type="SAM" id="Phobius"/>
    </source>
</evidence>
<keyword evidence="4 10" id="KW-0812">Transmembrane</keyword>
<gene>
    <name evidence="13" type="ORF">MOP44_24155</name>
</gene>
<dbReference type="InterPro" id="IPR039421">
    <property type="entry name" value="Type_1_exporter"/>
</dbReference>
<dbReference type="AlphaFoldDB" id="A0A9J7BLL3"/>
<dbReference type="SUPFAM" id="SSF90123">
    <property type="entry name" value="ABC transporter transmembrane region"/>
    <property type="match status" value="1"/>
</dbReference>
<dbReference type="PROSITE" id="PS50929">
    <property type="entry name" value="ABC_TM1F"/>
    <property type="match status" value="1"/>
</dbReference>
<protein>
    <submittedName>
        <fullName evidence="13">ABC transporter ATP-binding protein/permease</fullName>
    </submittedName>
</protein>
<dbReference type="InterPro" id="IPR003439">
    <property type="entry name" value="ABC_transporter-like_ATP-bd"/>
</dbReference>
<dbReference type="PROSITE" id="PS50893">
    <property type="entry name" value="ABC_TRANSPORTER_2"/>
    <property type="match status" value="1"/>
</dbReference>
<feature type="transmembrane region" description="Helical" evidence="10">
    <location>
        <begin position="51"/>
        <end position="76"/>
    </location>
</feature>
<evidence type="ECO:0000259" key="11">
    <source>
        <dbReference type="PROSITE" id="PS50893"/>
    </source>
</evidence>
<dbReference type="PANTHER" id="PTHR43394:SF1">
    <property type="entry name" value="ATP-BINDING CASSETTE SUB-FAMILY B MEMBER 10, MITOCHONDRIAL"/>
    <property type="match status" value="1"/>
</dbReference>
<feature type="transmembrane region" description="Helical" evidence="10">
    <location>
        <begin position="88"/>
        <end position="109"/>
    </location>
</feature>
<keyword evidence="2" id="KW-0813">Transport</keyword>
<dbReference type="FunFam" id="3.40.50.300:FF:000221">
    <property type="entry name" value="Multidrug ABC transporter ATP-binding protein"/>
    <property type="match status" value="1"/>
</dbReference>
<dbReference type="GO" id="GO:0005886">
    <property type="term" value="C:plasma membrane"/>
    <property type="evidence" value="ECO:0007669"/>
    <property type="project" value="UniProtKB-SubCell"/>
</dbReference>
<dbReference type="InterPro" id="IPR027417">
    <property type="entry name" value="P-loop_NTPase"/>
</dbReference>
<dbReference type="Proteomes" id="UP001059380">
    <property type="component" value="Chromosome"/>
</dbReference>
<keyword evidence="5" id="KW-0547">Nucleotide-binding</keyword>
<sequence length="620" mass="70056">MPSKIDEKKDCGTSVDEAQPREGGAWAERIRALKNVPPVLHFVWESGPSVVFWNITIRIVVAFLPVGIGIIGRFIIDGVNRLRMQQPLPAHFWWLVGSEMALAVLTGILTRSVDYFDNLLADRYTHHVSVEVMRKAAALDVTVYEDPVFYDRLERARVQATDRLAMIQQMGRLIQQSVTAIAFSIVLIKYSPFLLLLLVAGILPAFLGESHFAFLTYAKNFRQTPLRRQMDYLRQVGGSKEAAKELKLFNLSEYLTNRFSALSQTIYEQNVALNRRRLFWGGILAIIGQLGYYAAYGYSIWRTIQGRYSIGDLTLITTAIMQAMGNIQQAFSTASGVADQALFLTDLLAFFEMKPRVQNKEGGFKVPRPIRHGFEFRNVSFTYPGTERRILKNFNFFLEPGERIALIGENGQGKTTVVKLITRLYDPSEGQILLDGVDLREYDLDDLHAEMGVIFQDFMRYEMTARENIAVGRVEVPHTEEEIRYAAEKSLAASVVGKLHGGYEQMLGRRFEGGVDLSGGEWQRIALARAYLRDAQLLILDEPTAALDARSELEVFERFAELTEGKMALLISHRFSTVRMADRIVVLEGGRLVEEGNHSQLMALGGRYAAMFEMQAASYR</sequence>
<keyword evidence="8 10" id="KW-0472">Membrane</keyword>
<dbReference type="InterPro" id="IPR003593">
    <property type="entry name" value="AAA+_ATPase"/>
</dbReference>
<dbReference type="Gene3D" id="1.20.1560.10">
    <property type="entry name" value="ABC transporter type 1, transmembrane domain"/>
    <property type="match status" value="1"/>
</dbReference>
<evidence type="ECO:0000313" key="14">
    <source>
        <dbReference type="Proteomes" id="UP001059380"/>
    </source>
</evidence>
<accession>A0A9J7BLL3</accession>
<dbReference type="InterPro" id="IPR036640">
    <property type="entry name" value="ABC1_TM_sf"/>
</dbReference>
<evidence type="ECO:0000256" key="2">
    <source>
        <dbReference type="ARBA" id="ARBA00022448"/>
    </source>
</evidence>
<feature type="transmembrane region" description="Helical" evidence="10">
    <location>
        <begin position="193"/>
        <end position="218"/>
    </location>
</feature>
<dbReference type="PANTHER" id="PTHR43394">
    <property type="entry name" value="ATP-DEPENDENT PERMEASE MDL1, MITOCHONDRIAL"/>
    <property type="match status" value="1"/>
</dbReference>
<dbReference type="GO" id="GO:0015421">
    <property type="term" value="F:ABC-type oligopeptide transporter activity"/>
    <property type="evidence" value="ECO:0007669"/>
    <property type="project" value="TreeGrafter"/>
</dbReference>
<evidence type="ECO:0000256" key="5">
    <source>
        <dbReference type="ARBA" id="ARBA00022741"/>
    </source>
</evidence>
<name>A0A9J7BLL3_9BACT</name>
<dbReference type="RefSeq" id="WP_260792983.1">
    <property type="nucleotide sequence ID" value="NZ_CP093313.1"/>
</dbReference>
<evidence type="ECO:0000256" key="9">
    <source>
        <dbReference type="SAM" id="MobiDB-lite"/>
    </source>
</evidence>
<dbReference type="KEGG" id="orp:MOP44_24155"/>
<dbReference type="InterPro" id="IPR011527">
    <property type="entry name" value="ABC1_TM_dom"/>
</dbReference>
<dbReference type="Gene3D" id="3.40.50.300">
    <property type="entry name" value="P-loop containing nucleotide triphosphate hydrolases"/>
    <property type="match status" value="1"/>
</dbReference>
<feature type="domain" description="ABC transmembrane type-1" evidence="12">
    <location>
        <begin position="59"/>
        <end position="339"/>
    </location>
</feature>
<evidence type="ECO:0000259" key="12">
    <source>
        <dbReference type="PROSITE" id="PS50929"/>
    </source>
</evidence>
<feature type="transmembrane region" description="Helical" evidence="10">
    <location>
        <begin position="278"/>
        <end position="301"/>
    </location>
</feature>
<keyword evidence="14" id="KW-1185">Reference proteome</keyword>
<dbReference type="GO" id="GO:0005524">
    <property type="term" value="F:ATP binding"/>
    <property type="evidence" value="ECO:0007669"/>
    <property type="project" value="UniProtKB-KW"/>
</dbReference>
<keyword evidence="6 13" id="KW-0067">ATP-binding</keyword>
<dbReference type="InterPro" id="IPR017871">
    <property type="entry name" value="ABC_transporter-like_CS"/>
</dbReference>
<evidence type="ECO:0000256" key="7">
    <source>
        <dbReference type="ARBA" id="ARBA00022989"/>
    </source>
</evidence>
<feature type="domain" description="ABC transporter" evidence="11">
    <location>
        <begin position="374"/>
        <end position="614"/>
    </location>
</feature>
<dbReference type="Pfam" id="PF00005">
    <property type="entry name" value="ABC_tran"/>
    <property type="match status" value="1"/>
</dbReference>
<dbReference type="SUPFAM" id="SSF52540">
    <property type="entry name" value="P-loop containing nucleoside triphosphate hydrolases"/>
    <property type="match status" value="1"/>
</dbReference>
<dbReference type="PROSITE" id="PS00211">
    <property type="entry name" value="ABC_TRANSPORTER_1"/>
    <property type="match status" value="1"/>
</dbReference>
<comment type="subcellular location">
    <subcellularLocation>
        <location evidence="1">Cell membrane</location>
        <topology evidence="1">Multi-pass membrane protein</topology>
    </subcellularLocation>
</comment>
<organism evidence="13 14">
    <name type="scientific">Occallatibacter riparius</name>
    <dbReference type="NCBI Taxonomy" id="1002689"/>
    <lineage>
        <taxon>Bacteria</taxon>
        <taxon>Pseudomonadati</taxon>
        <taxon>Acidobacteriota</taxon>
        <taxon>Terriglobia</taxon>
        <taxon>Terriglobales</taxon>
        <taxon>Acidobacteriaceae</taxon>
        <taxon>Occallatibacter</taxon>
    </lineage>
</organism>
<feature type="region of interest" description="Disordered" evidence="9">
    <location>
        <begin position="1"/>
        <end position="22"/>
    </location>
</feature>
<keyword evidence="7 10" id="KW-1133">Transmembrane helix</keyword>
<dbReference type="GO" id="GO:0016887">
    <property type="term" value="F:ATP hydrolysis activity"/>
    <property type="evidence" value="ECO:0007669"/>
    <property type="project" value="InterPro"/>
</dbReference>
<evidence type="ECO:0000256" key="4">
    <source>
        <dbReference type="ARBA" id="ARBA00022692"/>
    </source>
</evidence>
<evidence type="ECO:0000256" key="8">
    <source>
        <dbReference type="ARBA" id="ARBA00023136"/>
    </source>
</evidence>
<reference evidence="13" key="1">
    <citation type="submission" date="2021-04" db="EMBL/GenBank/DDBJ databases">
        <title>Phylogenetic analysis of Acidobacteriaceae.</title>
        <authorList>
            <person name="Qiu L."/>
            <person name="Zhang Q."/>
        </authorList>
    </citation>
    <scope>NUCLEOTIDE SEQUENCE</scope>
    <source>
        <strain evidence="13">DSM 25168</strain>
    </source>
</reference>
<keyword evidence="3" id="KW-1003">Cell membrane</keyword>
<dbReference type="EMBL" id="CP093313">
    <property type="protein sequence ID" value="UWZ83648.1"/>
    <property type="molecule type" value="Genomic_DNA"/>
</dbReference>
<feature type="compositionally biased region" description="Basic and acidic residues" evidence="9">
    <location>
        <begin position="1"/>
        <end position="11"/>
    </location>
</feature>
<evidence type="ECO:0000256" key="3">
    <source>
        <dbReference type="ARBA" id="ARBA00022475"/>
    </source>
</evidence>
<evidence type="ECO:0000256" key="6">
    <source>
        <dbReference type="ARBA" id="ARBA00022840"/>
    </source>
</evidence>
<dbReference type="SMART" id="SM00382">
    <property type="entry name" value="AAA"/>
    <property type="match status" value="1"/>
</dbReference>
<evidence type="ECO:0000256" key="1">
    <source>
        <dbReference type="ARBA" id="ARBA00004651"/>
    </source>
</evidence>
<proteinExistence type="predicted"/>